<dbReference type="EnsemblBacteria" id="AAF11778">
    <property type="protein sequence ID" value="AAF11778"/>
    <property type="gene ID" value="DR_2229"/>
</dbReference>
<dbReference type="PIR" id="C75300">
    <property type="entry name" value="C75300"/>
</dbReference>
<proteinExistence type="predicted"/>
<dbReference type="InParanoid" id="Q9RS98"/>
<dbReference type="KEGG" id="dra:DR_2229"/>
<protein>
    <submittedName>
        <fullName evidence="2">Uncharacterized protein</fullName>
    </submittedName>
</protein>
<dbReference type="PaxDb" id="243230-DR_2229"/>
<name>Q9RS98_DEIRA</name>
<accession>Q9RS98</accession>
<reference evidence="2 3" key="1">
    <citation type="journal article" date="1999" name="Science">
        <title>Genome sequence of the radioresistant bacterium Deinococcus radiodurans R1.</title>
        <authorList>
            <person name="White O."/>
            <person name="Eisen J.A."/>
            <person name="Heidelberg J.F."/>
            <person name="Hickey E.K."/>
            <person name="Peterson J.D."/>
            <person name="Dodson R.J."/>
            <person name="Haft D.H."/>
            <person name="Gwinn M.L."/>
            <person name="Nelson W.C."/>
            <person name="Richardson D.L."/>
            <person name="Moffat K.S."/>
            <person name="Qin H."/>
            <person name="Jiang L."/>
            <person name="Pamphile W."/>
            <person name="Crosby M."/>
            <person name="Shen M."/>
            <person name="Vamathevan J.J."/>
            <person name="Lam P."/>
            <person name="McDonald L."/>
            <person name="Utterback T."/>
            <person name="Zalewski C."/>
            <person name="Makarova K.S."/>
            <person name="Aravind L."/>
            <person name="Daly M.J."/>
            <person name="Minton K.W."/>
            <person name="Fleischmann R.D."/>
            <person name="Ketchum K.A."/>
            <person name="Nelson K.E."/>
            <person name="Salzberg S."/>
            <person name="Smith H.O."/>
            <person name="Venter J.C."/>
            <person name="Fraser C.M."/>
        </authorList>
    </citation>
    <scope>NUCLEOTIDE SEQUENCE [LARGE SCALE GENOMIC DNA]</scope>
    <source>
        <strain evidence="3">ATCC 13939 / DSM 20539 / JCM 16871 / LMG 4051 / NBRC 15346 / NCIMB 9279 / R1 / VKM B-1422</strain>
    </source>
</reference>
<dbReference type="HOGENOM" id="CLU_1530138_0_0_0"/>
<dbReference type="RefSeq" id="WP_010888858.1">
    <property type="nucleotide sequence ID" value="NC_001263.1"/>
</dbReference>
<dbReference type="OrthoDB" id="71881at2"/>
<feature type="compositionally biased region" description="Acidic residues" evidence="1">
    <location>
        <begin position="86"/>
        <end position="97"/>
    </location>
</feature>
<evidence type="ECO:0000313" key="2">
    <source>
        <dbReference type="EMBL" id="AAF11778.1"/>
    </source>
</evidence>
<feature type="region of interest" description="Disordered" evidence="1">
    <location>
        <begin position="81"/>
        <end position="175"/>
    </location>
</feature>
<organism evidence="2 3">
    <name type="scientific">Deinococcus radiodurans (strain ATCC 13939 / DSM 20539 / JCM 16871 / CCUG 27074 / LMG 4051 / NBRC 15346 / NCIMB 9279 / VKM B-1422 / R1)</name>
    <dbReference type="NCBI Taxonomy" id="243230"/>
    <lineage>
        <taxon>Bacteria</taxon>
        <taxon>Thermotogati</taxon>
        <taxon>Deinococcota</taxon>
        <taxon>Deinococci</taxon>
        <taxon>Deinococcales</taxon>
        <taxon>Deinococcaceae</taxon>
        <taxon>Deinococcus</taxon>
    </lineage>
</organism>
<dbReference type="STRING" id="243230.DR_2229"/>
<sequence>MLDNILNSVRQGVEKVQRRGEEVTQVARLRVEVFQLGRELDSHFARLGRAYHGGADTDLLQGIRDEIRRVEADIESRERLIAELGDAGDDAPADEGTDLSPTPADSARHRLSLDLSSGAGEGEPPVTLSKQPRGEPVRPTDEQDVPSSTASQPAASNRPAFVDGQPKEQGDQTER</sequence>
<feature type="compositionally biased region" description="Basic and acidic residues" evidence="1">
    <location>
        <begin position="132"/>
        <end position="141"/>
    </location>
</feature>
<dbReference type="EMBL" id="AE000513">
    <property type="protein sequence ID" value="AAF11778.1"/>
    <property type="molecule type" value="Genomic_DNA"/>
</dbReference>
<evidence type="ECO:0000256" key="1">
    <source>
        <dbReference type="SAM" id="MobiDB-lite"/>
    </source>
</evidence>
<keyword evidence="3" id="KW-1185">Reference proteome</keyword>
<dbReference type="Proteomes" id="UP000002524">
    <property type="component" value="Chromosome 1"/>
</dbReference>
<dbReference type="AlphaFoldDB" id="Q9RS98"/>
<feature type="compositionally biased region" description="Basic and acidic residues" evidence="1">
    <location>
        <begin position="165"/>
        <end position="175"/>
    </location>
</feature>
<gene>
    <name evidence="2" type="ordered locus">DR_2229</name>
</gene>
<dbReference type="PATRIC" id="fig|243230.17.peg.2457"/>
<dbReference type="GeneID" id="69518478"/>
<evidence type="ECO:0000313" key="3">
    <source>
        <dbReference type="Proteomes" id="UP000002524"/>
    </source>
</evidence>
<feature type="compositionally biased region" description="Polar residues" evidence="1">
    <location>
        <begin position="145"/>
        <end position="155"/>
    </location>
</feature>